<feature type="transmembrane region" description="Helical" evidence="2">
    <location>
        <begin position="100"/>
        <end position="123"/>
    </location>
</feature>
<feature type="compositionally biased region" description="Low complexity" evidence="1">
    <location>
        <begin position="178"/>
        <end position="191"/>
    </location>
</feature>
<dbReference type="EMBL" id="FMCT01000011">
    <property type="protein sequence ID" value="SCF40011.1"/>
    <property type="molecule type" value="Genomic_DNA"/>
</dbReference>
<gene>
    <name evidence="3" type="ORF">GA0070563_11196</name>
</gene>
<feature type="transmembrane region" description="Helical" evidence="2">
    <location>
        <begin position="32"/>
        <end position="54"/>
    </location>
</feature>
<dbReference type="STRING" id="47853.TK50_06920"/>
<feature type="compositionally biased region" description="Basic and acidic residues" evidence="1">
    <location>
        <begin position="346"/>
        <end position="362"/>
    </location>
</feature>
<evidence type="ECO:0000256" key="1">
    <source>
        <dbReference type="SAM" id="MobiDB-lite"/>
    </source>
</evidence>
<feature type="compositionally biased region" description="Low complexity" evidence="1">
    <location>
        <begin position="200"/>
        <end position="216"/>
    </location>
</feature>
<evidence type="ECO:0000313" key="4">
    <source>
        <dbReference type="Proteomes" id="UP000183585"/>
    </source>
</evidence>
<keyword evidence="4" id="KW-1185">Reference proteome</keyword>
<keyword evidence="2" id="KW-0812">Transmembrane</keyword>
<feature type="region of interest" description="Disordered" evidence="1">
    <location>
        <begin position="1"/>
        <end position="21"/>
    </location>
</feature>
<dbReference type="AlphaFoldDB" id="A0A1C5A4K3"/>
<evidence type="ECO:0000313" key="3">
    <source>
        <dbReference type="EMBL" id="SCF40011.1"/>
    </source>
</evidence>
<feature type="region of interest" description="Disordered" evidence="1">
    <location>
        <begin position="176"/>
        <end position="362"/>
    </location>
</feature>
<reference evidence="4" key="1">
    <citation type="submission" date="2016-06" db="EMBL/GenBank/DDBJ databases">
        <authorList>
            <person name="Varghese N."/>
            <person name="Submissions Spin"/>
        </authorList>
    </citation>
    <scope>NUCLEOTIDE SEQUENCE [LARGE SCALE GENOMIC DNA]</scope>
    <source>
        <strain evidence="4">DSM 43168</strain>
    </source>
</reference>
<dbReference type="Proteomes" id="UP000183585">
    <property type="component" value="Unassembled WGS sequence"/>
</dbReference>
<feature type="compositionally biased region" description="Pro residues" evidence="1">
    <location>
        <begin position="265"/>
        <end position="312"/>
    </location>
</feature>
<dbReference type="RefSeq" id="WP_074476612.1">
    <property type="nucleotide sequence ID" value="NZ_FMCT01000011.1"/>
</dbReference>
<accession>A0A1C5A4K3</accession>
<evidence type="ECO:0000256" key="2">
    <source>
        <dbReference type="SAM" id="Phobius"/>
    </source>
</evidence>
<sequence>MTSPAEPASGDATPASHPATPARRLTDPLRELIALALLGANAVLLFVGLIRLLAPTEYSTFYSRAGSGFFSFAGLEAAVLPVLAVLLATHVAPVAQRAKLIVQVALGEYALAALLAALTLLIWTVDRLAKAEVLDAFLGLLTRAAWLAIFASGAFVVFRVWRALYFTPKPKPALGMYGQSQPGWPQQQPGQPGQPGPQGWGPAQQGGWPPAGQQAGYPVAGQQAGYPSAGQPGGFPAPGQPGQPGPFAGQSGPHGQPTSPFAPASAPPSSAPPASAPPASAPPYPAPPQSGPPFTPPPAGAQPASPFPPPQPMAASAPPFGQPPSADPTQAIPRQPGEPGASGGERNPDAGADRTQRFPRED</sequence>
<name>A0A1C5A4K3_9ACTN</name>
<keyword evidence="2" id="KW-0472">Membrane</keyword>
<proteinExistence type="predicted"/>
<feature type="compositionally biased region" description="Low complexity" evidence="1">
    <location>
        <begin position="245"/>
        <end position="264"/>
    </location>
</feature>
<organism evidence="3 4">
    <name type="scientific">Micromonospora carbonacea</name>
    <dbReference type="NCBI Taxonomy" id="47853"/>
    <lineage>
        <taxon>Bacteria</taxon>
        <taxon>Bacillati</taxon>
        <taxon>Actinomycetota</taxon>
        <taxon>Actinomycetes</taxon>
        <taxon>Micromonosporales</taxon>
        <taxon>Micromonosporaceae</taxon>
        <taxon>Micromonospora</taxon>
    </lineage>
</organism>
<protein>
    <submittedName>
        <fullName evidence="3">Uncharacterized protein</fullName>
    </submittedName>
</protein>
<feature type="transmembrane region" description="Helical" evidence="2">
    <location>
        <begin position="66"/>
        <end position="88"/>
    </location>
</feature>
<feature type="transmembrane region" description="Helical" evidence="2">
    <location>
        <begin position="143"/>
        <end position="161"/>
    </location>
</feature>
<keyword evidence="2" id="KW-1133">Transmembrane helix</keyword>